<keyword evidence="3" id="KW-1185">Reference proteome</keyword>
<feature type="region of interest" description="Disordered" evidence="1">
    <location>
        <begin position="621"/>
        <end position="640"/>
    </location>
</feature>
<sequence length="733" mass="84961">MSVAPSSAFVTQYGIGEELEEPKAIQIVYSKTGGQLGNETLMKIKNHDDFRNNQNQMPLVYEYSSTVSKNTFGNQTSESSQMILTNSKSFKAKQRRNNRSLKKDECYGYYSNQDIIKELEAPKIDTKVKITETNSKEKLKETNLNIHNLKISNGIPFKRIHKRKNNMEEGKIILHKSPSNKRAKYQLKMAKMRKMNNGTVLKGSTFQKKKKNSHYNSQKLQDLTHPLPEEKVRVSRKVNKPMLDFKQYFGNNSFIRDTDGKVKRYVNYRFWVLSNQSPCAQDFQFKAHKHQQKINMIVESLQDKDIYLEKLRQFEERQKVIDQIQSIKENIKNIIIKKGNNDEKNIDSDESRGKMTITTLPLFLNNNISHCRSKSVQKLPIGSKYALCKNTILIKGVFGQPKLLKQKDSQRNKSVRRSENPAKGLESERKISHKKISKNQNCVIKIPNQQPVGDANSPETKESVKTNIISKNNTKDSRLQNQLESSFMSVGNKSHCNTISSVESQNIMKAISQNHIYDKKKAKAIDSELQKYVKFQKDFNTSMISISSNVHSNSSRVEDTYRDGKIKKEKSNMKNNKETVHQKKKIIQMKFDSSIITNPLLQKKINYEAIKMSNTPLNVPEDEYQPNYVNTKNKSQDSFSKMKKMVSKKLKREKCFIFKRRSHSQAKKHQYTFQINKLLDLNQGIFSGSSEIDENIENSLLQDRMRMKRPNLKPISDTKTALDEFVKIRMNMK</sequence>
<name>A0AAD2D7Y9_EUPCR</name>
<organism evidence="2 3">
    <name type="scientific">Euplotes crassus</name>
    <dbReference type="NCBI Taxonomy" id="5936"/>
    <lineage>
        <taxon>Eukaryota</taxon>
        <taxon>Sar</taxon>
        <taxon>Alveolata</taxon>
        <taxon>Ciliophora</taxon>
        <taxon>Intramacronucleata</taxon>
        <taxon>Spirotrichea</taxon>
        <taxon>Hypotrichia</taxon>
        <taxon>Euplotida</taxon>
        <taxon>Euplotidae</taxon>
        <taxon>Moneuplotes</taxon>
    </lineage>
</organism>
<feature type="region of interest" description="Disordered" evidence="1">
    <location>
        <begin position="405"/>
        <end position="432"/>
    </location>
</feature>
<protein>
    <submittedName>
        <fullName evidence="2">Uncharacterized protein</fullName>
    </submittedName>
</protein>
<dbReference type="EMBL" id="CAMPGE010026631">
    <property type="protein sequence ID" value="CAI2384307.1"/>
    <property type="molecule type" value="Genomic_DNA"/>
</dbReference>
<reference evidence="2" key="1">
    <citation type="submission" date="2023-07" db="EMBL/GenBank/DDBJ databases">
        <authorList>
            <consortium name="AG Swart"/>
            <person name="Singh M."/>
            <person name="Singh A."/>
            <person name="Seah K."/>
            <person name="Emmerich C."/>
        </authorList>
    </citation>
    <scope>NUCLEOTIDE SEQUENCE</scope>
    <source>
        <strain evidence="2">DP1</strain>
    </source>
</reference>
<evidence type="ECO:0000313" key="2">
    <source>
        <dbReference type="EMBL" id="CAI2384307.1"/>
    </source>
</evidence>
<comment type="caution">
    <text evidence="2">The sequence shown here is derived from an EMBL/GenBank/DDBJ whole genome shotgun (WGS) entry which is preliminary data.</text>
</comment>
<evidence type="ECO:0000256" key="1">
    <source>
        <dbReference type="SAM" id="MobiDB-lite"/>
    </source>
</evidence>
<gene>
    <name evidence="2" type="ORF">ECRASSUSDP1_LOCUS25832</name>
</gene>
<proteinExistence type="predicted"/>
<evidence type="ECO:0000313" key="3">
    <source>
        <dbReference type="Proteomes" id="UP001295684"/>
    </source>
</evidence>
<dbReference type="Proteomes" id="UP001295684">
    <property type="component" value="Unassembled WGS sequence"/>
</dbReference>
<accession>A0AAD2D7Y9</accession>
<feature type="compositionally biased region" description="Basic and acidic residues" evidence="1">
    <location>
        <begin position="405"/>
        <end position="430"/>
    </location>
</feature>
<dbReference type="AlphaFoldDB" id="A0AAD2D7Y9"/>
<feature type="compositionally biased region" description="Polar residues" evidence="1">
    <location>
        <begin position="627"/>
        <end position="639"/>
    </location>
</feature>